<dbReference type="Gramene" id="ERN12182">
    <property type="protein sequence ID" value="ERN12182"/>
    <property type="gene ID" value="AMTR_s00034p00110140"/>
</dbReference>
<dbReference type="InterPro" id="IPR003340">
    <property type="entry name" value="B3_DNA-bd"/>
</dbReference>
<evidence type="ECO:0000256" key="1">
    <source>
        <dbReference type="ARBA" id="ARBA00004123"/>
    </source>
</evidence>
<dbReference type="Gene3D" id="2.40.330.10">
    <property type="entry name" value="DNA-binding pseudobarrel domain"/>
    <property type="match status" value="1"/>
</dbReference>
<proteinExistence type="inferred from homology"/>
<dbReference type="SUPFAM" id="SSF54277">
    <property type="entry name" value="CAD &amp; PB1 domains"/>
    <property type="match status" value="1"/>
</dbReference>
<evidence type="ECO:0000313" key="12">
    <source>
        <dbReference type="EMBL" id="ERN12182.1"/>
    </source>
</evidence>
<keyword evidence="5 8" id="KW-0804">Transcription</keyword>
<dbReference type="GO" id="GO:0010158">
    <property type="term" value="P:abaxial cell fate specification"/>
    <property type="evidence" value="ECO:0007669"/>
    <property type="project" value="EnsemblPlants"/>
</dbReference>
<comment type="similarity">
    <text evidence="2 8">Belongs to the ARF family.</text>
</comment>
<evidence type="ECO:0000256" key="8">
    <source>
        <dbReference type="RuleBase" id="RU004561"/>
    </source>
</evidence>
<evidence type="ECO:0000256" key="3">
    <source>
        <dbReference type="ARBA" id="ARBA00023015"/>
    </source>
</evidence>
<keyword evidence="13" id="KW-1185">Reference proteome</keyword>
<dbReference type="Gene3D" id="2.30.30.1040">
    <property type="match status" value="1"/>
</dbReference>
<dbReference type="PROSITE" id="PS50863">
    <property type="entry name" value="B3"/>
    <property type="match status" value="1"/>
</dbReference>
<feature type="region of interest" description="Disordered" evidence="9">
    <location>
        <begin position="745"/>
        <end position="764"/>
    </location>
</feature>
<comment type="subcellular location">
    <subcellularLocation>
        <location evidence="1 8">Nucleus</location>
    </subcellularLocation>
</comment>
<keyword evidence="4 8" id="KW-0238">DNA-binding</keyword>
<dbReference type="Gene3D" id="3.10.20.90">
    <property type="entry name" value="Phosphatidylinositol 3-kinase Catalytic Subunit, Chain A, domain 1"/>
    <property type="match status" value="1"/>
</dbReference>
<dbReference type="PANTHER" id="PTHR31384:SF102">
    <property type="entry name" value="AUXIN RESPONSE FACTOR 4"/>
    <property type="match status" value="1"/>
</dbReference>
<dbReference type="FunFam" id="3.10.20.90:FF:000047">
    <property type="entry name" value="Auxin response factor"/>
    <property type="match status" value="1"/>
</dbReference>
<dbReference type="GO" id="GO:0006355">
    <property type="term" value="P:regulation of DNA-templated transcription"/>
    <property type="evidence" value="ECO:0000318"/>
    <property type="project" value="GO_Central"/>
</dbReference>
<dbReference type="InterPro" id="IPR033389">
    <property type="entry name" value="AUX/IAA_dom"/>
</dbReference>
<reference evidence="13" key="1">
    <citation type="journal article" date="2013" name="Science">
        <title>The Amborella genome and the evolution of flowering plants.</title>
        <authorList>
            <consortium name="Amborella Genome Project"/>
        </authorList>
    </citation>
    <scope>NUCLEOTIDE SEQUENCE [LARGE SCALE GENOMIC DNA]</scope>
</reference>
<dbReference type="InterPro" id="IPR053793">
    <property type="entry name" value="PB1-like"/>
</dbReference>
<evidence type="ECO:0000256" key="2">
    <source>
        <dbReference type="ARBA" id="ARBA00007853"/>
    </source>
</evidence>
<dbReference type="PROSITE" id="PS51745">
    <property type="entry name" value="PB1"/>
    <property type="match status" value="1"/>
</dbReference>
<sequence length="764" mass="85489">MEIDLNCVESENGCCPSSICLVLWHACAGPLTSLPKKGNVVVYFPQGHIEQALTASHLDEQQVQIPSFHLPPQVFCRVLNVNLHAEPETDEVYAQVTLVPEPEPETESEPAEKSLVEEEEGINLLHKSTPHMFCKTLTASDTSTHGGFSVPRRAAEDCFPPLDYSQQRPSQELVAKDLHGIEWKFRHIYRGQPRRHLLTTGWSLFVNQRNLVSGDAVLFLRGDDGELRLGIRRASHPRSIIPTHSVLSGQWGSQLSVLSAAANAISSKSMFHIFYNPRASPSEFVIPYRKYVRCINRPVCVGMRFKMRFEMEDAAERRCSGVITGIGDIDPLRWPDSKWRCLMVRWDEDIGDEHRVRVSPWEIEPSVLPPALNVPRLKKLRPSLPSGAADVVAVSTGGGLLEVRESVRSRKVLQGQEDAGSKTYYYANLRMGPGSHDPTVLGSARMGTNALTGRASDNISIGFGEFHKVLQGQEIFPLKAQCDVPVSGNRSRENNGLRLEFFTGYQRPETVRTEVIDNSTHYQSNLRFYGASNAYFRSNQLPYDVHNLPIINGLYERQNSWKPELVGSSQQTMQVTEGSHSSQEDEVLNHLLPSASVRKMNYQDETLARTNCKLFGYSLTEDNFLSNASKRSCTKVHKHGSAVGRSIDLSKLNGYSDLMSELEQIFNMEGLLHDPEKGWRVVYTDNENDMVLVGDDPWQEFCDVVCKILICTQDDVENMSPSMLVNDDAQSCWEEAPVVIELSKSCSSLGPPQDSSPTITRGLE</sequence>
<dbReference type="InterPro" id="IPR015300">
    <property type="entry name" value="DNA-bd_pseudobarrel_sf"/>
</dbReference>
<dbReference type="GO" id="GO:0009734">
    <property type="term" value="P:auxin-activated signaling pathway"/>
    <property type="evidence" value="ECO:0007669"/>
    <property type="project" value="UniProtKB-KW"/>
</dbReference>
<accession>W1PQ90</accession>
<dbReference type="SUPFAM" id="SSF101936">
    <property type="entry name" value="DNA-binding pseudobarrel domain"/>
    <property type="match status" value="1"/>
</dbReference>
<evidence type="ECO:0000313" key="13">
    <source>
        <dbReference type="Proteomes" id="UP000017836"/>
    </source>
</evidence>
<protein>
    <recommendedName>
        <fullName evidence="8">Auxin response factor</fullName>
    </recommendedName>
</protein>
<feature type="domain" description="TF-B3" evidence="10">
    <location>
        <begin position="133"/>
        <end position="235"/>
    </location>
</feature>
<feature type="domain" description="PB1" evidence="11">
    <location>
        <begin position="631"/>
        <end position="714"/>
    </location>
</feature>
<dbReference type="PANTHER" id="PTHR31384">
    <property type="entry name" value="AUXIN RESPONSE FACTOR 4-RELATED"/>
    <property type="match status" value="1"/>
</dbReference>
<comment type="function">
    <text evidence="8">Auxin response factors (ARFs) are transcriptional factors that bind specifically to the DNA sequence 5'-TGTCTC-3' found in the auxin-responsive promoter elements (AuxREs).</text>
</comment>
<dbReference type="Proteomes" id="UP000017836">
    <property type="component" value="Unassembled WGS sequence"/>
</dbReference>
<dbReference type="Pfam" id="PF02309">
    <property type="entry name" value="AUX_IAA"/>
    <property type="match status" value="1"/>
</dbReference>
<evidence type="ECO:0000256" key="6">
    <source>
        <dbReference type="ARBA" id="ARBA00023242"/>
    </source>
</evidence>
<keyword evidence="7 8" id="KW-0927">Auxin signaling pathway</keyword>
<dbReference type="GO" id="GO:0000976">
    <property type="term" value="F:transcription cis-regulatory region binding"/>
    <property type="evidence" value="ECO:0000318"/>
    <property type="project" value="GO_Central"/>
</dbReference>
<dbReference type="Pfam" id="PF06507">
    <property type="entry name" value="ARF_AD"/>
    <property type="match status" value="1"/>
</dbReference>
<gene>
    <name evidence="12" type="ORF">AMTR_s00034p00110140</name>
</gene>
<dbReference type="GO" id="GO:0010050">
    <property type="term" value="P:vegetative phase change"/>
    <property type="evidence" value="ECO:0007669"/>
    <property type="project" value="EnsemblPlants"/>
</dbReference>
<evidence type="ECO:0000256" key="9">
    <source>
        <dbReference type="SAM" id="MobiDB-lite"/>
    </source>
</evidence>
<name>W1PQ90_AMBTC</name>
<dbReference type="OMA" id="IGARFKM"/>
<evidence type="ECO:0000259" key="11">
    <source>
        <dbReference type="PROSITE" id="PS51745"/>
    </source>
</evidence>
<dbReference type="Pfam" id="PF02362">
    <property type="entry name" value="B3"/>
    <property type="match status" value="1"/>
</dbReference>
<dbReference type="CDD" id="cd10017">
    <property type="entry name" value="B3_DNA"/>
    <property type="match status" value="1"/>
</dbReference>
<dbReference type="FunFam" id="2.40.330.10:FF:000001">
    <property type="entry name" value="Auxin response factor"/>
    <property type="match status" value="1"/>
</dbReference>
<evidence type="ECO:0000256" key="4">
    <source>
        <dbReference type="ARBA" id="ARBA00023125"/>
    </source>
</evidence>
<comment type="subunit">
    <text evidence="8">Homodimers and heterodimers.</text>
</comment>
<dbReference type="HOGENOM" id="CLU_002626_2_2_1"/>
<dbReference type="SMART" id="SM01019">
    <property type="entry name" value="B3"/>
    <property type="match status" value="1"/>
</dbReference>
<evidence type="ECO:0000259" key="10">
    <source>
        <dbReference type="PROSITE" id="PS50863"/>
    </source>
</evidence>
<dbReference type="InterPro" id="IPR044835">
    <property type="entry name" value="ARF_plant"/>
</dbReference>
<dbReference type="InterPro" id="IPR010525">
    <property type="entry name" value="ARF_dom"/>
</dbReference>
<organism evidence="12 13">
    <name type="scientific">Amborella trichopoda</name>
    <dbReference type="NCBI Taxonomy" id="13333"/>
    <lineage>
        <taxon>Eukaryota</taxon>
        <taxon>Viridiplantae</taxon>
        <taxon>Streptophyta</taxon>
        <taxon>Embryophyta</taxon>
        <taxon>Tracheophyta</taxon>
        <taxon>Spermatophyta</taxon>
        <taxon>Magnoliopsida</taxon>
        <taxon>Amborellales</taxon>
        <taxon>Amborellaceae</taxon>
        <taxon>Amborella</taxon>
    </lineage>
</organism>
<dbReference type="KEGG" id="atr:18440391"/>
<keyword evidence="3 8" id="KW-0805">Transcription regulation</keyword>
<dbReference type="AlphaFoldDB" id="W1PQ90"/>
<dbReference type="GO" id="GO:0005634">
    <property type="term" value="C:nucleus"/>
    <property type="evidence" value="ECO:0000318"/>
    <property type="project" value="GO_Central"/>
</dbReference>
<evidence type="ECO:0000256" key="5">
    <source>
        <dbReference type="ARBA" id="ARBA00023163"/>
    </source>
</evidence>
<dbReference type="EMBL" id="KI392616">
    <property type="protein sequence ID" value="ERN12182.1"/>
    <property type="molecule type" value="Genomic_DNA"/>
</dbReference>
<dbReference type="eggNOG" id="ENOG502QTCY">
    <property type="taxonomic scope" value="Eukaryota"/>
</dbReference>
<dbReference type="FunFam" id="2.30.30.1040:FF:000001">
    <property type="entry name" value="Auxin response factor"/>
    <property type="match status" value="1"/>
</dbReference>
<evidence type="ECO:0000256" key="7">
    <source>
        <dbReference type="ARBA" id="ARBA00023294"/>
    </source>
</evidence>
<keyword evidence="6 8" id="KW-0539">Nucleus</keyword>
<dbReference type="OrthoDB" id="1865909at2759"/>